<keyword evidence="2" id="KW-1133">Transmembrane helix</keyword>
<dbReference type="Proteomes" id="UP001168877">
    <property type="component" value="Unassembled WGS sequence"/>
</dbReference>
<reference evidence="3" key="1">
    <citation type="journal article" date="2022" name="Plant J.">
        <title>Strategies of tolerance reflected in two North American maple genomes.</title>
        <authorList>
            <person name="McEvoy S.L."/>
            <person name="Sezen U.U."/>
            <person name="Trouern-Trend A."/>
            <person name="McMahon S.M."/>
            <person name="Schaberg P.G."/>
            <person name="Yang J."/>
            <person name="Wegrzyn J.L."/>
            <person name="Swenson N.G."/>
        </authorList>
    </citation>
    <scope>NUCLEOTIDE SEQUENCE</scope>
    <source>
        <strain evidence="3">NS2018</strain>
    </source>
</reference>
<keyword evidence="1" id="KW-0175">Coiled coil</keyword>
<evidence type="ECO:0000256" key="1">
    <source>
        <dbReference type="SAM" id="Coils"/>
    </source>
</evidence>
<evidence type="ECO:0000256" key="2">
    <source>
        <dbReference type="SAM" id="Phobius"/>
    </source>
</evidence>
<name>A0AA39SEX9_ACESA</name>
<accession>A0AA39SEX9</accession>
<reference evidence="3" key="2">
    <citation type="submission" date="2023-06" db="EMBL/GenBank/DDBJ databases">
        <authorList>
            <person name="Swenson N.G."/>
            <person name="Wegrzyn J.L."/>
            <person name="Mcevoy S.L."/>
        </authorList>
    </citation>
    <scope>NUCLEOTIDE SEQUENCE</scope>
    <source>
        <strain evidence="3">NS2018</strain>
        <tissue evidence="3">Leaf</tissue>
    </source>
</reference>
<protein>
    <submittedName>
        <fullName evidence="3">Uncharacterized protein</fullName>
    </submittedName>
</protein>
<sequence length="241" mass="27799">MAREITFGPAEDFESFERDNMADQCQRSLHVLIMVNSLIEEKNKLLANHGSALAVEKKKNKESSRRIASLEKQRDSLNFHLKEYERDFKTAKTELGVQAISLFKHSLAFKAFAYKEFVKGVNACKNLVRTLDYPVVADQIDESICLNLQEAELDLKKQVTRPVNILGGLVRAICGLTLLLIMVLTLSLKMISFTKMKSCKSKRMMIEVKRWKKRRFPLKIFKETLVAIWRGRLEIEMTVEN</sequence>
<dbReference type="EMBL" id="JAUESC010000381">
    <property type="protein sequence ID" value="KAK0589757.1"/>
    <property type="molecule type" value="Genomic_DNA"/>
</dbReference>
<organism evidence="3 4">
    <name type="scientific">Acer saccharum</name>
    <name type="common">Sugar maple</name>
    <dbReference type="NCBI Taxonomy" id="4024"/>
    <lineage>
        <taxon>Eukaryota</taxon>
        <taxon>Viridiplantae</taxon>
        <taxon>Streptophyta</taxon>
        <taxon>Embryophyta</taxon>
        <taxon>Tracheophyta</taxon>
        <taxon>Spermatophyta</taxon>
        <taxon>Magnoliopsida</taxon>
        <taxon>eudicotyledons</taxon>
        <taxon>Gunneridae</taxon>
        <taxon>Pentapetalae</taxon>
        <taxon>rosids</taxon>
        <taxon>malvids</taxon>
        <taxon>Sapindales</taxon>
        <taxon>Sapindaceae</taxon>
        <taxon>Hippocastanoideae</taxon>
        <taxon>Acereae</taxon>
        <taxon>Acer</taxon>
    </lineage>
</organism>
<comment type="caution">
    <text evidence="3">The sequence shown here is derived from an EMBL/GenBank/DDBJ whole genome shotgun (WGS) entry which is preliminary data.</text>
</comment>
<proteinExistence type="predicted"/>
<feature type="coiled-coil region" evidence="1">
    <location>
        <begin position="53"/>
        <end position="87"/>
    </location>
</feature>
<gene>
    <name evidence="3" type="ORF">LWI29_018096</name>
</gene>
<evidence type="ECO:0000313" key="3">
    <source>
        <dbReference type="EMBL" id="KAK0589757.1"/>
    </source>
</evidence>
<keyword evidence="2" id="KW-0472">Membrane</keyword>
<evidence type="ECO:0000313" key="4">
    <source>
        <dbReference type="Proteomes" id="UP001168877"/>
    </source>
</evidence>
<dbReference type="AlphaFoldDB" id="A0AA39SEX9"/>
<feature type="transmembrane region" description="Helical" evidence="2">
    <location>
        <begin position="165"/>
        <end position="188"/>
    </location>
</feature>
<keyword evidence="4" id="KW-1185">Reference proteome</keyword>
<keyword evidence="2" id="KW-0812">Transmembrane</keyword>